<keyword evidence="5" id="KW-0862">Zinc</keyword>
<dbReference type="InterPro" id="IPR029062">
    <property type="entry name" value="Class_I_gatase-like"/>
</dbReference>
<evidence type="ECO:0000259" key="10">
    <source>
        <dbReference type="PROSITE" id="PS52035"/>
    </source>
</evidence>
<evidence type="ECO:0000256" key="4">
    <source>
        <dbReference type="ARBA" id="ARBA00022801"/>
    </source>
</evidence>
<gene>
    <name evidence="11" type="ORF">ACFFN0_03160</name>
</gene>
<evidence type="ECO:0000256" key="2">
    <source>
        <dbReference type="ARBA" id="ARBA00005988"/>
    </source>
</evidence>
<keyword evidence="6" id="KW-0482">Metalloprotease</keyword>
<dbReference type="InterPro" id="IPR000834">
    <property type="entry name" value="Peptidase_M14"/>
</dbReference>
<evidence type="ECO:0000256" key="6">
    <source>
        <dbReference type="ARBA" id="ARBA00023049"/>
    </source>
</evidence>
<reference evidence="11 12" key="1">
    <citation type="submission" date="2024-09" db="EMBL/GenBank/DDBJ databases">
        <authorList>
            <person name="Sun Q."/>
            <person name="Mori K."/>
        </authorList>
    </citation>
    <scope>NUCLEOTIDE SEQUENCE [LARGE SCALE GENOMIC DNA]</scope>
    <source>
        <strain evidence="11 12">JCM 12763</strain>
    </source>
</reference>
<dbReference type="Proteomes" id="UP001589613">
    <property type="component" value="Unassembled WGS sequence"/>
</dbReference>
<keyword evidence="12" id="KW-1185">Reference proteome</keyword>
<dbReference type="PANTHER" id="PTHR11705:SF143">
    <property type="entry name" value="SLL0236 PROTEIN"/>
    <property type="match status" value="1"/>
</dbReference>
<name>A0ABV5UZX2_9MICO</name>
<comment type="cofactor">
    <cofactor evidence="1">
        <name>Zn(2+)</name>
        <dbReference type="ChEBI" id="CHEBI:29105"/>
    </cofactor>
</comment>
<dbReference type="PROSITE" id="PS52035">
    <property type="entry name" value="PEPTIDASE_M14"/>
    <property type="match status" value="1"/>
</dbReference>
<evidence type="ECO:0000256" key="8">
    <source>
        <dbReference type="SAM" id="MobiDB-lite"/>
    </source>
</evidence>
<dbReference type="SUPFAM" id="SSF53187">
    <property type="entry name" value="Zn-dependent exopeptidases"/>
    <property type="match status" value="1"/>
</dbReference>
<evidence type="ECO:0000256" key="5">
    <source>
        <dbReference type="ARBA" id="ARBA00022833"/>
    </source>
</evidence>
<dbReference type="SUPFAM" id="SSF52317">
    <property type="entry name" value="Class I glutamine amidotransferase-like"/>
    <property type="match status" value="1"/>
</dbReference>
<dbReference type="PANTHER" id="PTHR11705">
    <property type="entry name" value="PROTEASE FAMILY M14 CARBOXYPEPTIDASE A,B"/>
    <property type="match status" value="1"/>
</dbReference>
<feature type="region of interest" description="Disordered" evidence="8">
    <location>
        <begin position="1"/>
        <end position="30"/>
    </location>
</feature>
<dbReference type="EMBL" id="JBHMAX010000006">
    <property type="protein sequence ID" value="MFB9731038.1"/>
    <property type="molecule type" value="Genomic_DNA"/>
</dbReference>
<dbReference type="Gene3D" id="3.40.630.10">
    <property type="entry name" value="Zn peptidases"/>
    <property type="match status" value="1"/>
</dbReference>
<evidence type="ECO:0000256" key="1">
    <source>
        <dbReference type="ARBA" id="ARBA00001947"/>
    </source>
</evidence>
<proteinExistence type="inferred from homology"/>
<feature type="domain" description="Peptidase M14" evidence="10">
    <location>
        <begin position="98"/>
        <end position="396"/>
    </location>
</feature>
<keyword evidence="9" id="KW-0812">Transmembrane</keyword>
<evidence type="ECO:0000256" key="3">
    <source>
        <dbReference type="ARBA" id="ARBA00022670"/>
    </source>
</evidence>
<keyword evidence="4" id="KW-0378">Hydrolase</keyword>
<dbReference type="GO" id="GO:0004180">
    <property type="term" value="F:carboxypeptidase activity"/>
    <property type="evidence" value="ECO:0007669"/>
    <property type="project" value="UniProtKB-KW"/>
</dbReference>
<feature type="region of interest" description="Disordered" evidence="8">
    <location>
        <begin position="58"/>
        <end position="88"/>
    </location>
</feature>
<feature type="compositionally biased region" description="Low complexity" evidence="8">
    <location>
        <begin position="58"/>
        <end position="67"/>
    </location>
</feature>
<keyword evidence="3" id="KW-0645">Protease</keyword>
<keyword evidence="11" id="KW-0121">Carboxypeptidase</keyword>
<keyword evidence="9" id="KW-0472">Membrane</keyword>
<sequence>MTRGADARTAPDVLPRVPGHDEEVGMRSRRHPARPVVALLAAGALTAASSAASPAVAPTAAPASTTGTHPHVPAPAYPLGTLLPEPVTDPDDASLRLGLAPHHDLARRLNALVATSDRVSTQVVGSSVEGRDLVLVTLTAPEGPDEAREQDRLRDRILVDPVRAARDQELRERYKVPVLITANLHGNEWEGTDAALRLVEEWATSDDPDVLQTLESTRVHLMVSANPDGRVGNSRRNAAGFDLNRDLLTVSQPETRALRDVVVRTQPAMVLDVHGYVNGPLVEPTTPPHGENYEYDLFLKHAWPNALGIEEAILELGLDDGDGVRPPQVPLRDWDEGWDDWPPIFLPQYAALHGAVAHTVEVPLRVNNASYDLPEEELRRRAAVNVDVARAAMGATLDYVRDHREELIADQVEIFRRGTAGEAQRPVPEGLFGVVGPEDVSVTEYPRAYVVPAGGRQRSAPAAARLVRHLLDHGVQVERAEAPVVVDGTTYPEGSWVVDLHQARRGVAHALLGQGTDLSDRVETMYDISGWSLGLLWGADVVPVRPGSGDGWDVPRAPVGTVPGQGQVAPSSRGWVLELADPADVRALGQLLSWEVGATLLPDGTVHLPVSAAWAVEQVADDHGVHLAGASAAQAEAAGTEEAAVLARPPVVGVAATAEERWVLTDMGLTVRPVGTDELNEGLDLSDLDTLYVSTGLALDQLDEEARAEVRSFLAEGGGLVARGAAANHLEDALDLLDVTVVAGPGDANGVVAVTDEDGPVAGDGPGHTFVYGPRWFTDLPDDVHVEQRFADDPLVSGHWRPGGTGPDAAAGEAVLVRGTTDSGGRVVLIGSEPLFRAHPLGQHAVVARALLWTGLLPP</sequence>
<feature type="active site" description="Proton donor/acceptor" evidence="7">
    <location>
        <position position="361"/>
    </location>
</feature>
<protein>
    <submittedName>
        <fullName evidence="11">M14 family zinc carboxypeptidase</fullName>
    </submittedName>
</protein>
<evidence type="ECO:0000256" key="7">
    <source>
        <dbReference type="PROSITE-ProRule" id="PRU01379"/>
    </source>
</evidence>
<evidence type="ECO:0000313" key="12">
    <source>
        <dbReference type="Proteomes" id="UP001589613"/>
    </source>
</evidence>
<evidence type="ECO:0000256" key="9">
    <source>
        <dbReference type="SAM" id="Phobius"/>
    </source>
</evidence>
<comment type="caution">
    <text evidence="11">The sequence shown here is derived from an EMBL/GenBank/DDBJ whole genome shotgun (WGS) entry which is preliminary data.</text>
</comment>
<accession>A0ABV5UZX2</accession>
<feature type="transmembrane region" description="Helical" evidence="9">
    <location>
        <begin position="36"/>
        <end position="57"/>
    </location>
</feature>
<comment type="similarity">
    <text evidence="2 7">Belongs to the peptidase M14 family.</text>
</comment>
<organism evidence="11 12">
    <name type="scientific">Ornithinimicrobium kibberense</name>
    <dbReference type="NCBI Taxonomy" id="282060"/>
    <lineage>
        <taxon>Bacteria</taxon>
        <taxon>Bacillati</taxon>
        <taxon>Actinomycetota</taxon>
        <taxon>Actinomycetes</taxon>
        <taxon>Micrococcales</taxon>
        <taxon>Ornithinimicrobiaceae</taxon>
        <taxon>Ornithinimicrobium</taxon>
    </lineage>
</organism>
<keyword evidence="9" id="KW-1133">Transmembrane helix</keyword>
<evidence type="ECO:0000313" key="11">
    <source>
        <dbReference type="EMBL" id="MFB9731038.1"/>
    </source>
</evidence>
<dbReference type="Pfam" id="PF00246">
    <property type="entry name" value="Peptidase_M14"/>
    <property type="match status" value="1"/>
</dbReference>
<dbReference type="SMART" id="SM00631">
    <property type="entry name" value="Zn_pept"/>
    <property type="match status" value="1"/>
</dbReference>